<feature type="region of interest" description="Disordered" evidence="11">
    <location>
        <begin position="206"/>
        <end position="332"/>
    </location>
</feature>
<feature type="domain" description="SMP-LTD" evidence="12">
    <location>
        <begin position="1"/>
        <end position="197"/>
    </location>
</feature>
<name>A0A316ZCL3_9BASI</name>
<feature type="compositionally biased region" description="Basic residues" evidence="11">
    <location>
        <begin position="305"/>
        <end position="314"/>
    </location>
</feature>
<dbReference type="GO" id="GO:1990456">
    <property type="term" value="P:mitochondrion-endoplasmic reticulum membrane tethering"/>
    <property type="evidence" value="ECO:0007669"/>
    <property type="project" value="TreeGrafter"/>
</dbReference>
<evidence type="ECO:0000256" key="10">
    <source>
        <dbReference type="HAMAP-Rule" id="MF_03105"/>
    </source>
</evidence>
<dbReference type="PANTHER" id="PTHR28185">
    <property type="entry name" value="MITOCHONDRIAL DISTRIBUTION AND MORPHOLOGY PROTEIN 34"/>
    <property type="match status" value="1"/>
</dbReference>
<evidence type="ECO:0000256" key="7">
    <source>
        <dbReference type="ARBA" id="ARBA00023121"/>
    </source>
</evidence>
<evidence type="ECO:0000256" key="3">
    <source>
        <dbReference type="ARBA" id="ARBA00022452"/>
    </source>
</evidence>
<dbReference type="PANTHER" id="PTHR28185:SF1">
    <property type="entry name" value="MITOCHONDRIAL DISTRIBUTION AND MORPHOLOGY PROTEIN 34"/>
    <property type="match status" value="1"/>
</dbReference>
<feature type="compositionally biased region" description="Low complexity" evidence="11">
    <location>
        <begin position="512"/>
        <end position="523"/>
    </location>
</feature>
<evidence type="ECO:0000259" key="12">
    <source>
        <dbReference type="PROSITE" id="PS51847"/>
    </source>
</evidence>
<feature type="compositionally biased region" description="Acidic residues" evidence="11">
    <location>
        <begin position="422"/>
        <end position="442"/>
    </location>
</feature>
<keyword evidence="3 10" id="KW-1134">Transmembrane beta strand</keyword>
<evidence type="ECO:0000256" key="1">
    <source>
        <dbReference type="ARBA" id="ARBA00004370"/>
    </source>
</evidence>
<feature type="compositionally biased region" description="Polar residues" evidence="11">
    <location>
        <begin position="291"/>
        <end position="304"/>
    </location>
</feature>
<comment type="subcellular location">
    <subcellularLocation>
        <location evidence="1">Membrane</location>
    </subcellularLocation>
    <subcellularLocation>
        <location evidence="10">Mitochondrion outer membrane</location>
        <topology evidence="10">Multi-pass membrane protein</topology>
    </subcellularLocation>
    <text evidence="10">The ERMES/MDM complex localizes to a few discrete foci (around 10 per single cell), that represent mitochondria-endoplasmic reticulum junctions. These foci are often found next to mtDNA nucleoids.</text>
</comment>
<gene>
    <name evidence="10" type="primary">MDM34</name>
    <name evidence="13" type="ORF">FA09DRAFT_328833</name>
</gene>
<feature type="region of interest" description="Disordered" evidence="11">
    <location>
        <begin position="463"/>
        <end position="783"/>
    </location>
</feature>
<keyword evidence="8 10" id="KW-0496">Mitochondrion</keyword>
<feature type="compositionally biased region" description="Low complexity" evidence="11">
    <location>
        <begin position="593"/>
        <end position="606"/>
    </location>
</feature>
<evidence type="ECO:0000313" key="13">
    <source>
        <dbReference type="EMBL" id="PWN99440.1"/>
    </source>
</evidence>
<sequence>MSFNFRWPTFSPAFHADAVRMLDGALNRGPKPKVIADDIRVHELGMGTIPPELEILEIGDLSTDRFRGIFRLTYAGDAHLVLSTKVQANPLAPSTSASPSDLFPAPGRGILFAAAPLIVPMQLRLSAVRLKAIVVLVVSRQKGITLVFKNDPLESVDVSSTFDSVAVIQKYLQSEIEGQLREMFREDLPGIIHRLSQRWLSSETERVSGDASQSADAAAGGVPPAVPVGGSGAVAAPPPHAAEMHAAQMASSPPSNRQADHETASALGGPSSSRRRSNSRVSEAPRAPASTAGTATMSRSPSSARNRRGSRKSLPKAASTSAVPQAGPSVRGAEPRYSFGFGLGGWGAADGLDDIESYDPTYGLRPDALRAPVSSGYSGLARLATQAKGGLRDLTSLGSSPKANTTGSWAGRSPDDSQAVLDESDDALDEAVDDVGTSEEEGSPLPAASRALEHEHEVDLDGLDAIHGPDSESDEENGSGADLSRFGYPPPSAAFSDTAVEASVRRSASLFGAPTAPASPAGTLRGRASSSVSGATPRPSKPRRQIYDTIPAVGGGTVTQPRVYHIASRVQAPEIDEDDDPYEDEEERTARLARSNAGATSAAASSTVRGPASTRTFTLGGGGAPSVHSPLAAPFEPTQRDIHAGRFDSDESGEWDDSSHHSHSHSRSASVSGDGSLATLEPEPMDPRSTAYRTQLYRQRGAGFYRPGYGSSETASQSGSASLSGTSSSRSRSGVYYGAAGARPSLGRHTPSHSTAPTSQYPSTHDIASTVNGGGGGGGKAALPSLHLPERAPQRPMSLDASAHLAELVNSNHTLSPYTRTLETRGFTVRSAPVTPGGSAHASGASTPALSSAGASQYGSSSTDMHAVSVAASRSRASASDRAAPDARPTPHRRRTFKLGGSSKSDVSAPASEHATPTRPGMQRAATERPAATHAHDARSSTSWGAPPSENSHRSSDSTSMRRAALLQQQQLAQQQQQQQQQGGYEDDQAALQQQHQQKGFAPYAGSGPKSFVATPTAETPVRRRSGRAFVPPSEAALPGASRWAAIRE</sequence>
<comment type="domain">
    <text evidence="10">Lacks alpha-helical transmembrane segments, suggesting that it resides in the membrane via beta-sheet conformations similar to those predicted for other outer membrane proteins and porin.</text>
</comment>
<dbReference type="STRING" id="58919.A0A316ZCL3"/>
<feature type="compositionally biased region" description="Polar residues" evidence="11">
    <location>
        <begin position="752"/>
        <end position="771"/>
    </location>
</feature>
<feature type="region of interest" description="Disordered" evidence="11">
    <location>
        <begin position="830"/>
        <end position="1027"/>
    </location>
</feature>
<dbReference type="InterPro" id="IPR031468">
    <property type="entry name" value="SMP_LBD"/>
</dbReference>
<keyword evidence="9 10" id="KW-0472">Membrane</keyword>
<keyword evidence="4 10" id="KW-0812">Transmembrane</keyword>
<comment type="subunit">
    <text evidence="10">Component of the ER-mitochondria encounter structure (ERMES) or MDM complex, composed of MMM1, MDM10, MDM12 and MDM34.</text>
</comment>
<dbReference type="Pfam" id="PF26545">
    <property type="entry name" value="Mdm34_N"/>
    <property type="match status" value="1"/>
</dbReference>
<proteinExistence type="inferred from homology"/>
<evidence type="ECO:0000256" key="4">
    <source>
        <dbReference type="ARBA" id="ARBA00022692"/>
    </source>
</evidence>
<dbReference type="AlphaFoldDB" id="A0A316ZCL3"/>
<dbReference type="GO" id="GO:0032865">
    <property type="term" value="C:ERMES complex"/>
    <property type="evidence" value="ECO:0007669"/>
    <property type="project" value="UniProtKB-UniRule"/>
</dbReference>
<dbReference type="HAMAP" id="MF_03105">
    <property type="entry name" value="Mdm34"/>
    <property type="match status" value="1"/>
</dbReference>
<organism evidence="13 14">
    <name type="scientific">Tilletiopsis washingtonensis</name>
    <dbReference type="NCBI Taxonomy" id="58919"/>
    <lineage>
        <taxon>Eukaryota</taxon>
        <taxon>Fungi</taxon>
        <taxon>Dikarya</taxon>
        <taxon>Basidiomycota</taxon>
        <taxon>Ustilaginomycotina</taxon>
        <taxon>Exobasidiomycetes</taxon>
        <taxon>Entylomatales</taxon>
        <taxon>Entylomatales incertae sedis</taxon>
        <taxon>Tilletiopsis</taxon>
    </lineage>
</organism>
<evidence type="ECO:0000256" key="6">
    <source>
        <dbReference type="ARBA" id="ARBA00023055"/>
    </source>
</evidence>
<dbReference type="GO" id="GO:0007005">
    <property type="term" value="P:mitochondrion organization"/>
    <property type="evidence" value="ECO:0007669"/>
    <property type="project" value="InterPro"/>
</dbReference>
<dbReference type="OrthoDB" id="17927at2759"/>
<feature type="compositionally biased region" description="Low complexity" evidence="11">
    <location>
        <begin position="851"/>
        <end position="882"/>
    </location>
</feature>
<feature type="region of interest" description="Disordered" evidence="11">
    <location>
        <begin position="392"/>
        <end position="451"/>
    </location>
</feature>
<dbReference type="GO" id="GO:0015914">
    <property type="term" value="P:phospholipid transport"/>
    <property type="evidence" value="ECO:0007669"/>
    <property type="project" value="TreeGrafter"/>
</dbReference>
<evidence type="ECO:0000256" key="2">
    <source>
        <dbReference type="ARBA" id="ARBA00022448"/>
    </source>
</evidence>
<keyword evidence="14" id="KW-1185">Reference proteome</keyword>
<dbReference type="CDD" id="cd21673">
    <property type="entry name" value="SMP_Mdm34"/>
    <property type="match status" value="1"/>
</dbReference>
<feature type="compositionally biased region" description="Polar residues" evidence="11">
    <location>
        <begin position="396"/>
        <end position="408"/>
    </location>
</feature>
<reference evidence="13 14" key="1">
    <citation type="journal article" date="2018" name="Mol. Biol. Evol.">
        <title>Broad Genomic Sampling Reveals a Smut Pathogenic Ancestry of the Fungal Clade Ustilaginomycotina.</title>
        <authorList>
            <person name="Kijpornyongpan T."/>
            <person name="Mondo S.J."/>
            <person name="Barry K."/>
            <person name="Sandor L."/>
            <person name="Lee J."/>
            <person name="Lipzen A."/>
            <person name="Pangilinan J."/>
            <person name="LaButti K."/>
            <person name="Hainaut M."/>
            <person name="Henrissat B."/>
            <person name="Grigoriev I.V."/>
            <person name="Spatafora J.W."/>
            <person name="Aime M.C."/>
        </authorList>
    </citation>
    <scope>NUCLEOTIDE SEQUENCE [LARGE SCALE GENOMIC DNA]</scope>
    <source>
        <strain evidence="13 14">MCA 4186</strain>
    </source>
</reference>
<evidence type="ECO:0000313" key="14">
    <source>
        <dbReference type="Proteomes" id="UP000245946"/>
    </source>
</evidence>
<comment type="function">
    <text evidence="10">Component of the ERMES/MDM complex, which serves as a molecular tether to connect the endoplasmic reticulum (ER) and mitochondria. Components of this complex are involved in the control of mitochondrial shape and protein biogenesis, and function in nonvesicular lipid trafficking between the ER and mitochondria. MDM34 is required for the interaction of the ER-resident membrane protein MMM1 and the outer mitochondrial membrane-resident beta-barrel protein MDM10.</text>
</comment>
<feature type="compositionally biased region" description="Low complexity" evidence="11">
    <location>
        <begin position="667"/>
        <end position="676"/>
    </location>
</feature>
<dbReference type="PROSITE" id="PS51847">
    <property type="entry name" value="SMP"/>
    <property type="match status" value="1"/>
</dbReference>
<feature type="compositionally biased region" description="Low complexity" evidence="11">
    <location>
        <begin position="964"/>
        <end position="982"/>
    </location>
</feature>
<feature type="compositionally biased region" description="Low complexity" evidence="11">
    <location>
        <begin position="209"/>
        <end position="223"/>
    </location>
</feature>
<keyword evidence="5 10" id="KW-1000">Mitochondrion outer membrane</keyword>
<dbReference type="InterPro" id="IPR027536">
    <property type="entry name" value="MDM34"/>
</dbReference>
<dbReference type="Proteomes" id="UP000245946">
    <property type="component" value="Unassembled WGS sequence"/>
</dbReference>
<dbReference type="EMBL" id="KZ819288">
    <property type="protein sequence ID" value="PWN99440.1"/>
    <property type="molecule type" value="Genomic_DNA"/>
</dbReference>
<evidence type="ECO:0000256" key="11">
    <source>
        <dbReference type="SAM" id="MobiDB-lite"/>
    </source>
</evidence>
<evidence type="ECO:0000256" key="9">
    <source>
        <dbReference type="ARBA" id="ARBA00023136"/>
    </source>
</evidence>
<keyword evidence="2" id="KW-0813">Transport</keyword>
<keyword evidence="7" id="KW-0446">Lipid-binding</keyword>
<protein>
    <recommendedName>
        <fullName evidence="10">Mitochondrial distribution and morphology protein 34</fullName>
    </recommendedName>
</protein>
<feature type="compositionally biased region" description="Acidic residues" evidence="11">
    <location>
        <begin position="574"/>
        <end position="587"/>
    </location>
</feature>
<comment type="similarity">
    <text evidence="10">Belongs to the MDM34 family.</text>
</comment>
<dbReference type="InterPro" id="IPR058825">
    <property type="entry name" value="MDM34_N"/>
</dbReference>
<evidence type="ECO:0000256" key="8">
    <source>
        <dbReference type="ARBA" id="ARBA00023128"/>
    </source>
</evidence>
<feature type="compositionally biased region" description="Basic and acidic residues" evidence="11">
    <location>
        <begin position="638"/>
        <end position="649"/>
    </location>
</feature>
<accession>A0A316ZCL3</accession>
<feature type="compositionally biased region" description="Low complexity" evidence="11">
    <location>
        <begin position="710"/>
        <end position="734"/>
    </location>
</feature>
<keyword evidence="6" id="KW-0445">Lipid transport</keyword>
<dbReference type="GO" id="GO:0008289">
    <property type="term" value="F:lipid binding"/>
    <property type="evidence" value="ECO:0007669"/>
    <property type="project" value="UniProtKB-KW"/>
</dbReference>
<evidence type="ECO:0000256" key="5">
    <source>
        <dbReference type="ARBA" id="ARBA00022787"/>
    </source>
</evidence>